<dbReference type="InterPro" id="IPR011915">
    <property type="entry name" value="GlrX_actino"/>
</dbReference>
<feature type="domain" description="Glutaredoxin" evidence="1">
    <location>
        <begin position="5"/>
        <end position="57"/>
    </location>
</feature>
<dbReference type="RefSeq" id="WP_087071116.1">
    <property type="nucleotide sequence ID" value="NZ_CAUPFC010000004.1"/>
</dbReference>
<evidence type="ECO:0000313" key="3">
    <source>
        <dbReference type="EMBL" id="MDY5147170.1"/>
    </source>
</evidence>
<name>A0AAW9HL29_9ACTO</name>
<gene>
    <name evidence="2" type="ORF">R6G74_02485</name>
    <name evidence="3" type="ORF">R6P33_09090</name>
</gene>
<reference evidence="2 4" key="1">
    <citation type="submission" date="2023-10" db="EMBL/GenBank/DDBJ databases">
        <title>Whole Genome based description of the genera Actinobaculum and Actinotignum reveals a complex phylogenetic relationship within the species included in the genus Actinotignum.</title>
        <authorList>
            <person name="Jensen C.S."/>
            <person name="Dargis R."/>
            <person name="Kemp M."/>
            <person name="Christensen J.J."/>
        </authorList>
    </citation>
    <scope>NUCLEOTIDE SEQUENCE</scope>
    <source>
        <strain evidence="3 4">SLA_B089</strain>
        <strain evidence="2">SLA_B245</strain>
    </source>
</reference>
<evidence type="ECO:0000313" key="5">
    <source>
        <dbReference type="Proteomes" id="UP001288320"/>
    </source>
</evidence>
<proteinExistence type="predicted"/>
<dbReference type="InterPro" id="IPR036249">
    <property type="entry name" value="Thioredoxin-like_sf"/>
</dbReference>
<dbReference type="EMBL" id="JAWNFV010000003">
    <property type="protein sequence ID" value="MDY5140187.1"/>
    <property type="molecule type" value="Genomic_DNA"/>
</dbReference>
<dbReference type="GO" id="GO:0045454">
    <property type="term" value="P:cell redox homeostasis"/>
    <property type="evidence" value="ECO:0007669"/>
    <property type="project" value="TreeGrafter"/>
</dbReference>
<organism evidence="2 5">
    <name type="scientific">Actinotignum timonense</name>
    <dbReference type="NCBI Taxonomy" id="1870995"/>
    <lineage>
        <taxon>Bacteria</taxon>
        <taxon>Bacillati</taxon>
        <taxon>Actinomycetota</taxon>
        <taxon>Actinomycetes</taxon>
        <taxon>Actinomycetales</taxon>
        <taxon>Actinomycetaceae</taxon>
        <taxon>Actinotignum</taxon>
    </lineage>
</organism>
<dbReference type="PROSITE" id="PS51354">
    <property type="entry name" value="GLUTAREDOXIN_2"/>
    <property type="match status" value="1"/>
</dbReference>
<dbReference type="EMBL" id="JAWNFY010000034">
    <property type="protein sequence ID" value="MDY5147170.1"/>
    <property type="molecule type" value="Genomic_DNA"/>
</dbReference>
<protein>
    <submittedName>
        <fullName evidence="2">Mycoredoxin</fullName>
    </submittedName>
</protein>
<keyword evidence="4" id="KW-1185">Reference proteome</keyword>
<dbReference type="InterPro" id="IPR051548">
    <property type="entry name" value="Grx-like_ET"/>
</dbReference>
<dbReference type="SUPFAM" id="SSF52833">
    <property type="entry name" value="Thioredoxin-like"/>
    <property type="match status" value="1"/>
</dbReference>
<evidence type="ECO:0000313" key="2">
    <source>
        <dbReference type="EMBL" id="MDY5140187.1"/>
    </source>
</evidence>
<dbReference type="GO" id="GO:0009055">
    <property type="term" value="F:electron transfer activity"/>
    <property type="evidence" value="ECO:0007669"/>
    <property type="project" value="TreeGrafter"/>
</dbReference>
<comment type="caution">
    <text evidence="2">The sequence shown here is derived from an EMBL/GenBank/DDBJ whole genome shotgun (WGS) entry which is preliminary data.</text>
</comment>
<dbReference type="InterPro" id="IPR002109">
    <property type="entry name" value="Glutaredoxin"/>
</dbReference>
<dbReference type="Pfam" id="PF00462">
    <property type="entry name" value="Glutaredoxin"/>
    <property type="match status" value="1"/>
</dbReference>
<dbReference type="Proteomes" id="UP001284901">
    <property type="component" value="Unassembled WGS sequence"/>
</dbReference>
<dbReference type="AlphaFoldDB" id="A0AAW9HL29"/>
<dbReference type="Gene3D" id="3.40.30.10">
    <property type="entry name" value="Glutaredoxin"/>
    <property type="match status" value="1"/>
</dbReference>
<dbReference type="PROSITE" id="PS00194">
    <property type="entry name" value="THIOREDOXIN_1"/>
    <property type="match status" value="1"/>
</dbReference>
<evidence type="ECO:0000313" key="4">
    <source>
        <dbReference type="Proteomes" id="UP001284901"/>
    </source>
</evidence>
<dbReference type="PANTHER" id="PTHR34386">
    <property type="entry name" value="GLUTAREDOXIN"/>
    <property type="match status" value="1"/>
</dbReference>
<dbReference type="InterPro" id="IPR017937">
    <property type="entry name" value="Thioredoxin_CS"/>
</dbReference>
<dbReference type="NCBIfam" id="TIGR02200">
    <property type="entry name" value="GlrX_actino"/>
    <property type="match status" value="1"/>
</dbReference>
<sequence length="85" mass="9016">MADLTMYTTSWCGYCRNLSAQLKRAGITWNEVNIEEDEAAAVKVAALNGGNKVVPTLEFADGATLTNPSLKEVQAKLAELASPGS</sequence>
<evidence type="ECO:0000259" key="1">
    <source>
        <dbReference type="Pfam" id="PF00462"/>
    </source>
</evidence>
<dbReference type="PANTHER" id="PTHR34386:SF1">
    <property type="entry name" value="GLUTAREDOXIN-LIKE PROTEIN NRDH"/>
    <property type="match status" value="1"/>
</dbReference>
<dbReference type="CDD" id="cd02976">
    <property type="entry name" value="NrdH"/>
    <property type="match status" value="1"/>
</dbReference>
<dbReference type="GeneID" id="92813665"/>
<accession>A0AAW9HL29</accession>
<dbReference type="Proteomes" id="UP001288320">
    <property type="component" value="Unassembled WGS sequence"/>
</dbReference>